<sequence length="180" mass="20839">MLQLSDREWKPFFLTELFTTIQRGKRLKSENHMVGKTPYVSSSALNNGVDNFISNTDKVRVFSNCLSLANSGSVGSSFYEPFAFVASDHITHLKNERYSKYHYLFIASITNRLSQKYNFNREINDNRISREKIMLPINEQGDLDLDFMEQYIKEREVKLLQKYKSFISKNIQTGGGAETP</sequence>
<dbReference type="InterPro" id="IPR000055">
    <property type="entry name" value="Restrct_endonuc_typeI_TRD"/>
</dbReference>
<dbReference type="Pfam" id="PF01420">
    <property type="entry name" value="Methylase_S"/>
    <property type="match status" value="1"/>
</dbReference>
<dbReference type="AlphaFoldDB" id="A0A414UAF0"/>
<dbReference type="SUPFAM" id="SSF116734">
    <property type="entry name" value="DNA methylase specificity domain"/>
    <property type="match status" value="1"/>
</dbReference>
<dbReference type="GO" id="GO:0009307">
    <property type="term" value="P:DNA restriction-modification system"/>
    <property type="evidence" value="ECO:0007669"/>
    <property type="project" value="UniProtKB-KW"/>
</dbReference>
<evidence type="ECO:0000256" key="2">
    <source>
        <dbReference type="ARBA" id="ARBA00022747"/>
    </source>
</evidence>
<keyword evidence="2" id="KW-0680">Restriction system</keyword>
<evidence type="ECO:0000256" key="1">
    <source>
        <dbReference type="ARBA" id="ARBA00010923"/>
    </source>
</evidence>
<proteinExistence type="inferred from homology"/>
<keyword evidence="5" id="KW-0378">Hydrolase</keyword>
<dbReference type="GO" id="GO:0004519">
    <property type="term" value="F:endonuclease activity"/>
    <property type="evidence" value="ECO:0007669"/>
    <property type="project" value="UniProtKB-KW"/>
</dbReference>
<feature type="domain" description="Type I restriction modification DNA specificity" evidence="4">
    <location>
        <begin position="7"/>
        <end position="156"/>
    </location>
</feature>
<dbReference type="Gene3D" id="3.90.220.20">
    <property type="entry name" value="DNA methylase specificity domains"/>
    <property type="match status" value="1"/>
</dbReference>
<comment type="caution">
    <text evidence="5">The sequence shown here is derived from an EMBL/GenBank/DDBJ whole genome shotgun (WGS) entry which is preliminary data.</text>
</comment>
<keyword evidence="5" id="KW-0540">Nuclease</keyword>
<dbReference type="Proteomes" id="UP000286595">
    <property type="component" value="Unassembled WGS sequence"/>
</dbReference>
<gene>
    <name evidence="5" type="ORF">DW252_10285</name>
</gene>
<evidence type="ECO:0000313" key="5">
    <source>
        <dbReference type="EMBL" id="RHG59895.1"/>
    </source>
</evidence>
<evidence type="ECO:0000259" key="4">
    <source>
        <dbReference type="Pfam" id="PF01420"/>
    </source>
</evidence>
<comment type="similarity">
    <text evidence="1">Belongs to the type-I restriction system S methylase family.</text>
</comment>
<dbReference type="EMBL" id="QRIM01000011">
    <property type="protein sequence ID" value="RHG59895.1"/>
    <property type="molecule type" value="Genomic_DNA"/>
</dbReference>
<name>A0A414UAF0_9FIRM</name>
<reference evidence="5 6" key="1">
    <citation type="submission" date="2018-08" db="EMBL/GenBank/DDBJ databases">
        <title>A genome reference for cultivated species of the human gut microbiota.</title>
        <authorList>
            <person name="Zou Y."/>
            <person name="Xue W."/>
            <person name="Luo G."/>
        </authorList>
    </citation>
    <scope>NUCLEOTIDE SEQUENCE [LARGE SCALE GENOMIC DNA]</scope>
    <source>
        <strain evidence="5 6">AM22-12LB</strain>
    </source>
</reference>
<keyword evidence="3" id="KW-0238">DNA-binding</keyword>
<dbReference type="GO" id="GO:0003677">
    <property type="term" value="F:DNA binding"/>
    <property type="evidence" value="ECO:0007669"/>
    <property type="project" value="UniProtKB-KW"/>
</dbReference>
<dbReference type="RefSeq" id="WP_118218386.1">
    <property type="nucleotide sequence ID" value="NZ_QRIM01000011.1"/>
</dbReference>
<accession>A0A414UAF0</accession>
<evidence type="ECO:0000256" key="3">
    <source>
        <dbReference type="ARBA" id="ARBA00023125"/>
    </source>
</evidence>
<protein>
    <submittedName>
        <fullName evidence="5">Type II restriction endonuclease subunit S</fullName>
    </submittedName>
</protein>
<evidence type="ECO:0000313" key="6">
    <source>
        <dbReference type="Proteomes" id="UP000286595"/>
    </source>
</evidence>
<keyword evidence="5" id="KW-0255">Endonuclease</keyword>
<organism evidence="5 6">
    <name type="scientific">Coprococcus comes</name>
    <dbReference type="NCBI Taxonomy" id="410072"/>
    <lineage>
        <taxon>Bacteria</taxon>
        <taxon>Bacillati</taxon>
        <taxon>Bacillota</taxon>
        <taxon>Clostridia</taxon>
        <taxon>Lachnospirales</taxon>
        <taxon>Lachnospiraceae</taxon>
        <taxon>Coprococcus</taxon>
    </lineage>
</organism>
<dbReference type="InterPro" id="IPR044946">
    <property type="entry name" value="Restrct_endonuc_typeI_TRD_sf"/>
</dbReference>